<dbReference type="AlphaFoldDB" id="A0A1M6H5I7"/>
<feature type="chain" id="PRO_5012500261" evidence="2">
    <location>
        <begin position="22"/>
        <end position="67"/>
    </location>
</feature>
<keyword evidence="4" id="KW-1185">Reference proteome</keyword>
<dbReference type="STRING" id="415425.SAMN05444363_2869"/>
<name>A0A1M6H5I7_9FLAO</name>
<reference evidence="4" key="1">
    <citation type="submission" date="2016-11" db="EMBL/GenBank/DDBJ databases">
        <authorList>
            <person name="Varghese N."/>
            <person name="Submissions S."/>
        </authorList>
    </citation>
    <scope>NUCLEOTIDE SEQUENCE [LARGE SCALE GENOMIC DNA]</scope>
    <source>
        <strain evidence="4">DSM 18829</strain>
    </source>
</reference>
<evidence type="ECO:0000256" key="2">
    <source>
        <dbReference type="SAM" id="SignalP"/>
    </source>
</evidence>
<evidence type="ECO:0000313" key="3">
    <source>
        <dbReference type="EMBL" id="SHJ17434.1"/>
    </source>
</evidence>
<dbReference type="EMBL" id="FQZI01000007">
    <property type="protein sequence ID" value="SHJ17434.1"/>
    <property type="molecule type" value="Genomic_DNA"/>
</dbReference>
<keyword evidence="2" id="KW-0732">Signal</keyword>
<accession>A0A1M6H5I7</accession>
<feature type="signal peptide" evidence="2">
    <location>
        <begin position="1"/>
        <end position="21"/>
    </location>
</feature>
<feature type="compositionally biased region" description="Basic and acidic residues" evidence="1">
    <location>
        <begin position="34"/>
        <end position="46"/>
    </location>
</feature>
<evidence type="ECO:0000256" key="1">
    <source>
        <dbReference type="SAM" id="MobiDB-lite"/>
    </source>
</evidence>
<organism evidence="3 4">
    <name type="scientific">Flavobacterium terrae</name>
    <dbReference type="NCBI Taxonomy" id="415425"/>
    <lineage>
        <taxon>Bacteria</taxon>
        <taxon>Pseudomonadati</taxon>
        <taxon>Bacteroidota</taxon>
        <taxon>Flavobacteriia</taxon>
        <taxon>Flavobacteriales</taxon>
        <taxon>Flavobacteriaceae</taxon>
        <taxon>Flavobacterium</taxon>
    </lineage>
</organism>
<protein>
    <submittedName>
        <fullName evidence="3">Uncharacterized protein</fullName>
    </submittedName>
</protein>
<dbReference type="Proteomes" id="UP000184488">
    <property type="component" value="Unassembled WGS sequence"/>
</dbReference>
<sequence length="67" mass="7236">MKKLVTAIVFATFLLSVNTFAQEIKSDKKAKKAKSEKSCSTEEKKACSSTASTDKKSCCAVKAEKKA</sequence>
<dbReference type="RefSeq" id="WP_073312224.1">
    <property type="nucleotide sequence ID" value="NZ_FQZI01000007.1"/>
</dbReference>
<feature type="region of interest" description="Disordered" evidence="1">
    <location>
        <begin position="34"/>
        <end position="55"/>
    </location>
</feature>
<proteinExistence type="predicted"/>
<evidence type="ECO:0000313" key="4">
    <source>
        <dbReference type="Proteomes" id="UP000184488"/>
    </source>
</evidence>
<gene>
    <name evidence="3" type="ORF">SAMN05444363_2869</name>
</gene>